<dbReference type="OrthoDB" id="287565at2"/>
<dbReference type="Gene3D" id="3.30.530.20">
    <property type="match status" value="1"/>
</dbReference>
<reference evidence="1 2" key="1">
    <citation type="submission" date="2019-07" db="EMBL/GenBank/DDBJ databases">
        <title>The draft genome sequence of Aquimarina algiphila M91.</title>
        <authorList>
            <person name="Meng X."/>
        </authorList>
    </citation>
    <scope>NUCLEOTIDE SEQUENCE [LARGE SCALE GENOMIC DNA]</scope>
    <source>
        <strain evidence="1 2">M91</strain>
    </source>
</reference>
<dbReference type="InterPro" id="IPR023393">
    <property type="entry name" value="START-like_dom_sf"/>
</dbReference>
<dbReference type="Proteomes" id="UP000318833">
    <property type="component" value="Unassembled WGS sequence"/>
</dbReference>
<dbReference type="RefSeq" id="WP_143918244.1">
    <property type="nucleotide sequence ID" value="NZ_CANLFO010000001.1"/>
</dbReference>
<organism evidence="1 2">
    <name type="scientific">Aquimarina algiphila</name>
    <dbReference type="NCBI Taxonomy" id="2047982"/>
    <lineage>
        <taxon>Bacteria</taxon>
        <taxon>Pseudomonadati</taxon>
        <taxon>Bacteroidota</taxon>
        <taxon>Flavobacteriia</taxon>
        <taxon>Flavobacteriales</taxon>
        <taxon>Flavobacteriaceae</taxon>
        <taxon>Aquimarina</taxon>
    </lineage>
</organism>
<dbReference type="AlphaFoldDB" id="A0A554VDQ6"/>
<dbReference type="EMBL" id="VLNR01000067">
    <property type="protein sequence ID" value="TSE05040.1"/>
    <property type="molecule type" value="Genomic_DNA"/>
</dbReference>
<gene>
    <name evidence="1" type="ORF">FOF46_24185</name>
</gene>
<keyword evidence="2" id="KW-1185">Reference proteome</keyword>
<comment type="caution">
    <text evidence="1">The sequence shown here is derived from an EMBL/GenBank/DDBJ whole genome shotgun (WGS) entry which is preliminary data.</text>
</comment>
<evidence type="ECO:0008006" key="3">
    <source>
        <dbReference type="Google" id="ProtNLM"/>
    </source>
</evidence>
<protein>
    <recommendedName>
        <fullName evidence="3">SRPBCC domain-containing protein</fullName>
    </recommendedName>
</protein>
<accession>A0A554VDQ6</accession>
<sequence length="154" mass="17996">MSQLKQNDNSYQKYVIIDTNVIQVFEALTTNMDKWWAKIEGSAQKKGDVFKISFNGNSYWKFKVTNITEFSSISWKCIASHQNHNINGMDEEWLDSTLHWEIKQDNDLIQVHFLHQGLVPHGICYNACSSAWDFYITDSLKRFLEHGEGKPEFI</sequence>
<evidence type="ECO:0000313" key="1">
    <source>
        <dbReference type="EMBL" id="TSE05040.1"/>
    </source>
</evidence>
<evidence type="ECO:0000313" key="2">
    <source>
        <dbReference type="Proteomes" id="UP000318833"/>
    </source>
</evidence>
<dbReference type="SUPFAM" id="SSF55961">
    <property type="entry name" value="Bet v1-like"/>
    <property type="match status" value="1"/>
</dbReference>
<name>A0A554VDQ6_9FLAO</name>
<proteinExistence type="predicted"/>